<proteinExistence type="predicted"/>
<dbReference type="PROSITE" id="PS00894">
    <property type="entry name" value="HTH_DEOR_1"/>
    <property type="match status" value="1"/>
</dbReference>
<dbReference type="SMART" id="SM01134">
    <property type="entry name" value="DeoRC"/>
    <property type="match status" value="1"/>
</dbReference>
<dbReference type="GO" id="GO:0003700">
    <property type="term" value="F:DNA-binding transcription factor activity"/>
    <property type="evidence" value="ECO:0007669"/>
    <property type="project" value="InterPro"/>
</dbReference>
<dbReference type="PRINTS" id="PR00037">
    <property type="entry name" value="HTHLACR"/>
</dbReference>
<evidence type="ECO:0000256" key="1">
    <source>
        <dbReference type="ARBA" id="ARBA00023015"/>
    </source>
</evidence>
<dbReference type="PANTHER" id="PTHR30363:SF56">
    <property type="entry name" value="TRANSCRIPTIONAL REGULATOR, DEOR FAMILY"/>
    <property type="match status" value="1"/>
</dbReference>
<evidence type="ECO:0000256" key="3">
    <source>
        <dbReference type="ARBA" id="ARBA00023163"/>
    </source>
</evidence>
<protein>
    <submittedName>
        <fullName evidence="5">Transcriptional regulator, DeoR family</fullName>
    </submittedName>
</protein>
<keyword evidence="6" id="KW-1185">Reference proteome</keyword>
<dbReference type="InterPro" id="IPR050313">
    <property type="entry name" value="Carb_Metab_HTH_regulators"/>
</dbReference>
<dbReference type="eggNOG" id="COG1349">
    <property type="taxonomic scope" value="Bacteria"/>
</dbReference>
<sequence>MNDLGYSCKWGVKMLIEERKSRILNLLKERDVVTIPELIDSLQVSEATIRRDLAYLDSINALKRVHGGATAMKKSLIEPTYNEKQNINVDDKKAIAKYAASLVENGDSIYLDAGTTTYEMVPYLEGKDIVVVTNGLKHIELLIESKIEAYIIGGKIKSSTKAVVGIEAIRNLERYKFDKSFLGINGIHLIHGYTTPDAEESTLKEMAMKASKESFVLADESKFGQQYFMQVASLDKASIITSSSTNFGEYSKLTEIRKVEEE</sequence>
<dbReference type="Pfam" id="PF08220">
    <property type="entry name" value="HTH_DeoR"/>
    <property type="match status" value="1"/>
</dbReference>
<dbReference type="InterPro" id="IPR014036">
    <property type="entry name" value="DeoR-like_C"/>
</dbReference>
<feature type="domain" description="HTH deoR-type" evidence="4">
    <location>
        <begin position="16"/>
        <end position="71"/>
    </location>
</feature>
<keyword evidence="3" id="KW-0804">Transcription</keyword>
<organism evidence="5 6">
    <name type="scientific">Clostridium cellulovorans (strain ATCC 35296 / DSM 3052 / OCM 3 / 743B)</name>
    <dbReference type="NCBI Taxonomy" id="573061"/>
    <lineage>
        <taxon>Bacteria</taxon>
        <taxon>Bacillati</taxon>
        <taxon>Bacillota</taxon>
        <taxon>Clostridia</taxon>
        <taxon>Eubacteriales</taxon>
        <taxon>Clostridiaceae</taxon>
        <taxon>Clostridium</taxon>
    </lineage>
</organism>
<gene>
    <name evidence="5" type="ordered locus">Clocel_0074</name>
</gene>
<dbReference type="Gene3D" id="3.40.50.1360">
    <property type="match status" value="1"/>
</dbReference>
<dbReference type="SUPFAM" id="SSF100950">
    <property type="entry name" value="NagB/RpiA/CoA transferase-like"/>
    <property type="match status" value="1"/>
</dbReference>
<dbReference type="Proteomes" id="UP000002730">
    <property type="component" value="Chromosome"/>
</dbReference>
<dbReference type="PROSITE" id="PS51000">
    <property type="entry name" value="HTH_DEOR_2"/>
    <property type="match status" value="1"/>
</dbReference>
<evidence type="ECO:0000256" key="2">
    <source>
        <dbReference type="ARBA" id="ARBA00023125"/>
    </source>
</evidence>
<dbReference type="EMBL" id="CP002160">
    <property type="protein sequence ID" value="ADL49863.1"/>
    <property type="molecule type" value="Genomic_DNA"/>
</dbReference>
<dbReference type="SMART" id="SM00420">
    <property type="entry name" value="HTH_DEOR"/>
    <property type="match status" value="1"/>
</dbReference>
<dbReference type="KEGG" id="ccb:Clocel_0074"/>
<dbReference type="InterPro" id="IPR036390">
    <property type="entry name" value="WH_DNA-bd_sf"/>
</dbReference>
<dbReference type="STRING" id="573061.Clocel_0074"/>
<dbReference type="AlphaFoldDB" id="D9SMS8"/>
<dbReference type="HOGENOM" id="CLU_060699_1_3_9"/>
<reference evidence="5 6" key="1">
    <citation type="submission" date="2010-08" db="EMBL/GenBank/DDBJ databases">
        <title>Complete sequence of Clostridium cellulovorans 743B.</title>
        <authorList>
            <consortium name="US DOE Joint Genome Institute"/>
            <person name="Lucas S."/>
            <person name="Copeland A."/>
            <person name="Lapidus A."/>
            <person name="Cheng J.-F."/>
            <person name="Bruce D."/>
            <person name="Goodwin L."/>
            <person name="Pitluck S."/>
            <person name="Chertkov O."/>
            <person name="Detter J.C."/>
            <person name="Han C."/>
            <person name="Tapia R."/>
            <person name="Land M."/>
            <person name="Hauser L."/>
            <person name="Chang Y.-J."/>
            <person name="Jeffries C."/>
            <person name="Kyrpides N."/>
            <person name="Ivanova N."/>
            <person name="Mikhailova N."/>
            <person name="Hemme C.L."/>
            <person name="Woyke T."/>
        </authorList>
    </citation>
    <scope>NUCLEOTIDE SEQUENCE [LARGE SCALE GENOMIC DNA]</scope>
    <source>
        <strain evidence="6">ATCC 35296 / DSM 3052 / OCM 3 / 743B</strain>
    </source>
</reference>
<evidence type="ECO:0000313" key="6">
    <source>
        <dbReference type="Proteomes" id="UP000002730"/>
    </source>
</evidence>
<name>D9SMS8_CLOC7</name>
<keyword evidence="1" id="KW-0805">Transcription regulation</keyword>
<dbReference type="InterPro" id="IPR018356">
    <property type="entry name" value="Tscrpt_reg_HTH_DeoR_CS"/>
</dbReference>
<evidence type="ECO:0000259" key="4">
    <source>
        <dbReference type="PROSITE" id="PS51000"/>
    </source>
</evidence>
<dbReference type="SUPFAM" id="SSF46785">
    <property type="entry name" value="Winged helix' DNA-binding domain"/>
    <property type="match status" value="1"/>
</dbReference>
<dbReference type="GO" id="GO:0003677">
    <property type="term" value="F:DNA binding"/>
    <property type="evidence" value="ECO:0007669"/>
    <property type="project" value="UniProtKB-KW"/>
</dbReference>
<accession>D9SMS8</accession>
<dbReference type="Gene3D" id="1.10.10.10">
    <property type="entry name" value="Winged helix-like DNA-binding domain superfamily/Winged helix DNA-binding domain"/>
    <property type="match status" value="1"/>
</dbReference>
<dbReference type="InterPro" id="IPR037171">
    <property type="entry name" value="NagB/RpiA_transferase-like"/>
</dbReference>
<dbReference type="Pfam" id="PF00455">
    <property type="entry name" value="DeoRC"/>
    <property type="match status" value="1"/>
</dbReference>
<evidence type="ECO:0000313" key="5">
    <source>
        <dbReference type="EMBL" id="ADL49863.1"/>
    </source>
</evidence>
<dbReference type="InterPro" id="IPR001034">
    <property type="entry name" value="DeoR_HTH"/>
</dbReference>
<dbReference type="InterPro" id="IPR036388">
    <property type="entry name" value="WH-like_DNA-bd_sf"/>
</dbReference>
<keyword evidence="2" id="KW-0238">DNA-binding</keyword>
<dbReference type="PANTHER" id="PTHR30363">
    <property type="entry name" value="HTH-TYPE TRANSCRIPTIONAL REGULATOR SRLR-RELATED"/>
    <property type="match status" value="1"/>
</dbReference>